<dbReference type="InterPro" id="IPR027256">
    <property type="entry name" value="P-typ_ATPase_IB"/>
</dbReference>
<dbReference type="Gene3D" id="3.40.1110.10">
    <property type="entry name" value="Calcium-transporting ATPase, cytoplasmic domain N"/>
    <property type="match status" value="1"/>
</dbReference>
<keyword evidence="6 7" id="KW-0472">Membrane</keyword>
<dbReference type="NCBIfam" id="TIGR01494">
    <property type="entry name" value="ATPase_P-type"/>
    <property type="match status" value="2"/>
</dbReference>
<dbReference type="SFLD" id="SFLDF00027">
    <property type="entry name" value="p-type_atpase"/>
    <property type="match status" value="1"/>
</dbReference>
<comment type="similarity">
    <text evidence="7">Belongs to the cation transport ATPase (P-type) (TC 3.A.3) family. Type IB subfamily.</text>
</comment>
<dbReference type="InterPro" id="IPR001757">
    <property type="entry name" value="P_typ_ATPase"/>
</dbReference>
<feature type="transmembrane region" description="Helical" evidence="7">
    <location>
        <begin position="445"/>
        <end position="464"/>
    </location>
</feature>
<evidence type="ECO:0000256" key="8">
    <source>
        <dbReference type="SAM" id="MobiDB-lite"/>
    </source>
</evidence>
<dbReference type="InterPro" id="IPR036412">
    <property type="entry name" value="HAD-like_sf"/>
</dbReference>
<dbReference type="GO" id="GO:0016020">
    <property type="term" value="C:membrane"/>
    <property type="evidence" value="ECO:0007669"/>
    <property type="project" value="UniProtKB-SubCell"/>
</dbReference>
<dbReference type="InterPro" id="IPR023298">
    <property type="entry name" value="ATPase_P-typ_TM_dom_sf"/>
</dbReference>
<dbReference type="AlphaFoldDB" id="A0A8K0USI0"/>
<evidence type="ECO:0000256" key="3">
    <source>
        <dbReference type="ARBA" id="ARBA00022723"/>
    </source>
</evidence>
<dbReference type="SUPFAM" id="SSF81653">
    <property type="entry name" value="Calcium ATPase, transduction domain A"/>
    <property type="match status" value="1"/>
</dbReference>
<dbReference type="InterPro" id="IPR056236">
    <property type="entry name" value="HMA_PCA1"/>
</dbReference>
<dbReference type="PRINTS" id="PR00119">
    <property type="entry name" value="CATATPASE"/>
</dbReference>
<evidence type="ECO:0000256" key="5">
    <source>
        <dbReference type="ARBA" id="ARBA00022989"/>
    </source>
</evidence>
<feature type="region of interest" description="Disordered" evidence="8">
    <location>
        <begin position="98"/>
        <end position="121"/>
    </location>
</feature>
<evidence type="ECO:0000256" key="4">
    <source>
        <dbReference type="ARBA" id="ARBA00022967"/>
    </source>
</evidence>
<feature type="transmembrane region" description="Helical" evidence="7">
    <location>
        <begin position="510"/>
        <end position="530"/>
    </location>
</feature>
<dbReference type="InterPro" id="IPR044492">
    <property type="entry name" value="P_typ_ATPase_HD_dom"/>
</dbReference>
<feature type="transmembrane region" description="Helical" evidence="7">
    <location>
        <begin position="1075"/>
        <end position="1097"/>
    </location>
</feature>
<dbReference type="InterPro" id="IPR023299">
    <property type="entry name" value="ATPase_P-typ_cyto_dom_N"/>
</dbReference>
<evidence type="ECO:0000256" key="2">
    <source>
        <dbReference type="ARBA" id="ARBA00022692"/>
    </source>
</evidence>
<gene>
    <name evidence="10" type="ORF">BXZ70DRAFT_927054</name>
</gene>
<dbReference type="FunFam" id="2.70.150.10:FF:000002">
    <property type="entry name" value="Copper-transporting ATPase 1, putative"/>
    <property type="match status" value="1"/>
</dbReference>
<dbReference type="PANTHER" id="PTHR46594:SF4">
    <property type="entry name" value="P-TYPE CATION-TRANSPORTING ATPASE"/>
    <property type="match status" value="1"/>
</dbReference>
<sequence>MSLQSESKDNICCSEQKCGCDDKCVDQLAKIMCASDDDHIHPDGYDSGSVTAFEDKDDSDVDKGLDTNYYCEEHTQTQGIANRKQDQGYVGEKGEITAENPHDTAHHRSKDGSKASKGACGGHKTIARRQVETLASFGCICKALIARGLQGCCATKLSTTGQSIHSRNSSRRAACTPSRKGFDETSITSVGCWDKGGVQSASRLSLPRLKAASHVSIASSCHSGFCCGPGGQDGAGDPCCFRSPVVPQVAVDSDCKEHCCGHSVNSHHQHGEDSANLGDAVVELSVRTSSLAHAVLAVKGMTCTGCENKLIRTLHAIPGICNIKTGLVLTRAEFDYKGTQADLQVVIQAVEQRTGFSVEQVGITSQRALDLLINTDAIGKILCAPVPRGVSKVAKISKQLVRVTFDPRVIGARSVLAAYGEFSVTQAPEPRDPILNAGMKHIHSLFIRTVISAALTIPILIMTWAPLPDHHKEYSIASLVLASIVQTCVAGPFYPAAFKSLFFSRIVETDLLIVLSTSIAYVYSVVAFAFDILNKPLSQGEFFETSTLLVTLIMVGQLVSAYSRHRAVVAISLRSLQWGSATLVHPDGKEEEVDGHLLHFDDVIKVGPDTGIITDGVVTHGQSEVDESMMTGESIPVPKNTGDVVIAGTANGPSVLHIKVTRLPGDNTINDIADLVDSARFSRARVQATVDKVCGYFVPCVFVVAVIVFAAWTAIGVVRRRDGTGKAVVNALTYAIAVLAISCPCAIGLAVPMVILVASGVAAKKMGLVFKSATTIEEARKVTHAVFDKTGTLTTGRLSVVKHRVFNLSSLPEGVDSGAAVLALVESSKHPVARAVGTYLTSGGAAPTQEVKEVEMVAGHGIRALLDGVLLLGGNPSWLNVETHPDVDAALTKGYTMFCVTLNGELLAVFSLSDTLRPEAHAVLTSLRAQNIEISILSGDHAFAVDHVATQLSVPTCNVRAGCLPKDKQAYIKGLTSQGQKVLFCGDGTNDAIALAQASIGVHMSAESGSNGAGIAASSAADVVLLHPSLTGILSLLSLSRSVHQRIVLNFTWSFIYNLVAVLFASGAFVNVRIAPAYAGLGEMVSVIPVIIGAVSVKWVRA</sequence>
<organism evidence="10 11">
    <name type="scientific">Cristinia sonorae</name>
    <dbReference type="NCBI Taxonomy" id="1940300"/>
    <lineage>
        <taxon>Eukaryota</taxon>
        <taxon>Fungi</taxon>
        <taxon>Dikarya</taxon>
        <taxon>Basidiomycota</taxon>
        <taxon>Agaricomycotina</taxon>
        <taxon>Agaricomycetes</taxon>
        <taxon>Agaricomycetidae</taxon>
        <taxon>Agaricales</taxon>
        <taxon>Pleurotineae</taxon>
        <taxon>Stephanosporaceae</taxon>
        <taxon>Cristinia</taxon>
    </lineage>
</organism>
<dbReference type="NCBIfam" id="TIGR01511">
    <property type="entry name" value="ATPase-IB1_Cu"/>
    <property type="match status" value="1"/>
</dbReference>
<dbReference type="SFLD" id="SFLDG00002">
    <property type="entry name" value="C1.7:_P-type_atpase_like"/>
    <property type="match status" value="1"/>
</dbReference>
<evidence type="ECO:0000256" key="7">
    <source>
        <dbReference type="RuleBase" id="RU362081"/>
    </source>
</evidence>
<evidence type="ECO:0000313" key="10">
    <source>
        <dbReference type="EMBL" id="KAH8102902.1"/>
    </source>
</evidence>
<dbReference type="CDD" id="cd00371">
    <property type="entry name" value="HMA"/>
    <property type="match status" value="1"/>
</dbReference>
<evidence type="ECO:0000256" key="6">
    <source>
        <dbReference type="ARBA" id="ARBA00023136"/>
    </source>
</evidence>
<keyword evidence="7" id="KW-0547">Nucleotide-binding</keyword>
<feature type="transmembrane region" description="Helical" evidence="7">
    <location>
        <begin position="735"/>
        <end position="762"/>
    </location>
</feature>
<keyword evidence="7" id="KW-0067">ATP-binding</keyword>
<dbReference type="GO" id="GO:0016887">
    <property type="term" value="F:ATP hydrolysis activity"/>
    <property type="evidence" value="ECO:0007669"/>
    <property type="project" value="InterPro"/>
</dbReference>
<dbReference type="OrthoDB" id="432719at2759"/>
<dbReference type="SUPFAM" id="SSF81665">
    <property type="entry name" value="Calcium ATPase, transmembrane domain M"/>
    <property type="match status" value="1"/>
</dbReference>
<evidence type="ECO:0000313" key="11">
    <source>
        <dbReference type="Proteomes" id="UP000813824"/>
    </source>
</evidence>
<keyword evidence="2 7" id="KW-0812">Transmembrane</keyword>
<dbReference type="Pfam" id="PF00122">
    <property type="entry name" value="E1-E2_ATPase"/>
    <property type="match status" value="1"/>
</dbReference>
<dbReference type="NCBIfam" id="TIGR01525">
    <property type="entry name" value="ATPase-IB_hvy"/>
    <property type="match status" value="1"/>
</dbReference>
<comment type="subcellular location">
    <subcellularLocation>
        <location evidence="1 7">Membrane</location>
    </subcellularLocation>
</comment>
<proteinExistence type="inferred from homology"/>
<keyword evidence="5 7" id="KW-1133">Transmembrane helix</keyword>
<dbReference type="SUPFAM" id="SSF56784">
    <property type="entry name" value="HAD-like"/>
    <property type="match status" value="1"/>
</dbReference>
<dbReference type="GO" id="GO:0005524">
    <property type="term" value="F:ATP binding"/>
    <property type="evidence" value="ECO:0007669"/>
    <property type="project" value="UniProtKB-UniRule"/>
</dbReference>
<dbReference type="Pfam" id="PF24534">
    <property type="entry name" value="HMA_PCA1"/>
    <property type="match status" value="1"/>
</dbReference>
<dbReference type="InterPro" id="IPR006121">
    <property type="entry name" value="HMA_dom"/>
</dbReference>
<dbReference type="InterPro" id="IPR008250">
    <property type="entry name" value="ATPase_P-typ_transduc_dom_A_sf"/>
</dbReference>
<dbReference type="PROSITE" id="PS00154">
    <property type="entry name" value="ATPASE_E1_E2"/>
    <property type="match status" value="1"/>
</dbReference>
<dbReference type="EMBL" id="JAEVFJ010000008">
    <property type="protein sequence ID" value="KAH8102902.1"/>
    <property type="molecule type" value="Genomic_DNA"/>
</dbReference>
<feature type="compositionally biased region" description="Basic and acidic residues" evidence="8">
    <location>
        <begin position="98"/>
        <end position="114"/>
    </location>
</feature>
<dbReference type="PROSITE" id="PS50846">
    <property type="entry name" value="HMA_2"/>
    <property type="match status" value="1"/>
</dbReference>
<dbReference type="InterPro" id="IPR059000">
    <property type="entry name" value="ATPase_P-type_domA"/>
</dbReference>
<dbReference type="SUPFAM" id="SSF55008">
    <property type="entry name" value="HMA, heavy metal-associated domain"/>
    <property type="match status" value="1"/>
</dbReference>
<accession>A0A8K0USI0</accession>
<dbReference type="Gene3D" id="3.40.50.1000">
    <property type="entry name" value="HAD superfamily/HAD-like"/>
    <property type="match status" value="1"/>
</dbReference>
<dbReference type="Proteomes" id="UP000813824">
    <property type="component" value="Unassembled WGS sequence"/>
</dbReference>
<dbReference type="Pfam" id="PF00403">
    <property type="entry name" value="HMA"/>
    <property type="match status" value="1"/>
</dbReference>
<keyword evidence="4" id="KW-1278">Translocase</keyword>
<dbReference type="Gene3D" id="2.70.150.10">
    <property type="entry name" value="Calcium-transporting ATPase, cytoplasmic transduction domain A"/>
    <property type="match status" value="1"/>
</dbReference>
<feature type="domain" description="HMA" evidence="9">
    <location>
        <begin position="292"/>
        <end position="359"/>
    </location>
</feature>
<feature type="transmembrane region" description="Helical" evidence="7">
    <location>
        <begin position="476"/>
        <end position="498"/>
    </location>
</feature>
<feature type="transmembrane region" description="Helical" evidence="7">
    <location>
        <begin position="542"/>
        <end position="562"/>
    </location>
</feature>
<dbReference type="InterPro" id="IPR036163">
    <property type="entry name" value="HMA_dom_sf"/>
</dbReference>
<name>A0A8K0USI0_9AGAR</name>
<dbReference type="PANTHER" id="PTHR46594">
    <property type="entry name" value="P-TYPE CATION-TRANSPORTING ATPASE"/>
    <property type="match status" value="1"/>
</dbReference>
<feature type="transmembrane region" description="Helical" evidence="7">
    <location>
        <begin position="693"/>
        <end position="715"/>
    </location>
</feature>
<dbReference type="GO" id="GO:0019829">
    <property type="term" value="F:ATPase-coupled monoatomic cation transmembrane transporter activity"/>
    <property type="evidence" value="ECO:0007669"/>
    <property type="project" value="InterPro"/>
</dbReference>
<keyword evidence="3 7" id="KW-0479">Metal-binding</keyword>
<dbReference type="InterPro" id="IPR023214">
    <property type="entry name" value="HAD_sf"/>
</dbReference>
<dbReference type="Pfam" id="PF00702">
    <property type="entry name" value="Hydrolase"/>
    <property type="match status" value="1"/>
</dbReference>
<dbReference type="InterPro" id="IPR018303">
    <property type="entry name" value="ATPase_P-typ_P_site"/>
</dbReference>
<reference evidence="10" key="1">
    <citation type="journal article" date="2021" name="New Phytol.">
        <title>Evolutionary innovations through gain and loss of genes in the ectomycorrhizal Boletales.</title>
        <authorList>
            <person name="Wu G."/>
            <person name="Miyauchi S."/>
            <person name="Morin E."/>
            <person name="Kuo A."/>
            <person name="Drula E."/>
            <person name="Varga T."/>
            <person name="Kohler A."/>
            <person name="Feng B."/>
            <person name="Cao Y."/>
            <person name="Lipzen A."/>
            <person name="Daum C."/>
            <person name="Hundley H."/>
            <person name="Pangilinan J."/>
            <person name="Johnson J."/>
            <person name="Barry K."/>
            <person name="LaButti K."/>
            <person name="Ng V."/>
            <person name="Ahrendt S."/>
            <person name="Min B."/>
            <person name="Choi I.G."/>
            <person name="Park H."/>
            <person name="Plett J.M."/>
            <person name="Magnuson J."/>
            <person name="Spatafora J.W."/>
            <person name="Nagy L.G."/>
            <person name="Henrissat B."/>
            <person name="Grigoriev I.V."/>
            <person name="Yang Z.L."/>
            <person name="Xu J."/>
            <person name="Martin F.M."/>
        </authorList>
    </citation>
    <scope>NUCLEOTIDE SEQUENCE</scope>
    <source>
        <strain evidence="10">KKN 215</strain>
    </source>
</reference>
<comment type="caution">
    <text evidence="10">The sequence shown here is derived from an EMBL/GenBank/DDBJ whole genome shotgun (WGS) entry which is preliminary data.</text>
</comment>
<evidence type="ECO:0000256" key="1">
    <source>
        <dbReference type="ARBA" id="ARBA00004370"/>
    </source>
</evidence>
<feature type="transmembrane region" description="Helical" evidence="7">
    <location>
        <begin position="1047"/>
        <end position="1069"/>
    </location>
</feature>
<dbReference type="SFLD" id="SFLDS00003">
    <property type="entry name" value="Haloacid_Dehalogenase"/>
    <property type="match status" value="1"/>
</dbReference>
<dbReference type="PRINTS" id="PR00943">
    <property type="entry name" value="CUATPASE"/>
</dbReference>
<evidence type="ECO:0000259" key="9">
    <source>
        <dbReference type="PROSITE" id="PS50846"/>
    </source>
</evidence>
<dbReference type="Gene3D" id="3.30.70.100">
    <property type="match status" value="1"/>
</dbReference>
<protein>
    <submittedName>
        <fullName evidence="10">Heavy metal translocatin</fullName>
    </submittedName>
</protein>
<dbReference type="GO" id="GO:0046872">
    <property type="term" value="F:metal ion binding"/>
    <property type="evidence" value="ECO:0007669"/>
    <property type="project" value="UniProtKB-KW"/>
</dbReference>
<keyword evidence="11" id="KW-1185">Reference proteome</keyword>